<keyword evidence="4" id="KW-1185">Reference proteome</keyword>
<dbReference type="SUPFAM" id="SSF54637">
    <property type="entry name" value="Thioesterase/thiol ester dehydrase-isomerase"/>
    <property type="match status" value="1"/>
</dbReference>
<evidence type="ECO:0000256" key="1">
    <source>
        <dbReference type="ARBA" id="ARBA00005953"/>
    </source>
</evidence>
<dbReference type="OrthoDB" id="9799036at2"/>
<sequence length="146" mass="16227">MSNSGTLRSAQDPAAYSFWVDEHVRFADLDVLGHVNNKAFFTFAESGRVVFLQTTGLWKPGAQRQGVIVRAEMDYHRELHYPASLRIGMRVTKIGRTSFSLGLGMFNGEHCVATNVTVVVRIDTTTREPVALNEEELAGIQPYLAV</sequence>
<dbReference type="Pfam" id="PF13279">
    <property type="entry name" value="4HBT_2"/>
    <property type="match status" value="1"/>
</dbReference>
<proteinExistence type="inferred from homology"/>
<name>A0A2T5MG76_9GAMM</name>
<dbReference type="GO" id="GO:0047617">
    <property type="term" value="F:fatty acyl-CoA hydrolase activity"/>
    <property type="evidence" value="ECO:0007669"/>
    <property type="project" value="TreeGrafter"/>
</dbReference>
<gene>
    <name evidence="3" type="ORF">CJD38_09665</name>
</gene>
<accession>A0A2T5MG76</accession>
<dbReference type="RefSeq" id="WP_107940129.1">
    <property type="nucleotide sequence ID" value="NZ_QANS01000003.1"/>
</dbReference>
<dbReference type="Proteomes" id="UP000244248">
    <property type="component" value="Unassembled WGS sequence"/>
</dbReference>
<protein>
    <submittedName>
        <fullName evidence="3">Thioesterase</fullName>
    </submittedName>
</protein>
<dbReference type="AlphaFoldDB" id="A0A2T5MG76"/>
<comment type="similarity">
    <text evidence="1">Belongs to the 4-hydroxybenzoyl-CoA thioesterase family.</text>
</comment>
<dbReference type="Gene3D" id="3.10.129.10">
    <property type="entry name" value="Hotdog Thioesterase"/>
    <property type="match status" value="1"/>
</dbReference>
<evidence type="ECO:0000313" key="3">
    <source>
        <dbReference type="EMBL" id="PTU31584.1"/>
    </source>
</evidence>
<dbReference type="PANTHER" id="PTHR31793:SF27">
    <property type="entry name" value="NOVEL THIOESTERASE SUPERFAMILY DOMAIN AND SAPOSIN A-TYPE DOMAIN CONTAINING PROTEIN (0610012H03RIK)"/>
    <property type="match status" value="1"/>
</dbReference>
<evidence type="ECO:0000256" key="2">
    <source>
        <dbReference type="ARBA" id="ARBA00022801"/>
    </source>
</evidence>
<evidence type="ECO:0000313" key="4">
    <source>
        <dbReference type="Proteomes" id="UP000244248"/>
    </source>
</evidence>
<dbReference type="PANTHER" id="PTHR31793">
    <property type="entry name" value="4-HYDROXYBENZOYL-COA THIOESTERASE FAMILY MEMBER"/>
    <property type="match status" value="1"/>
</dbReference>
<dbReference type="InterPro" id="IPR050563">
    <property type="entry name" value="4-hydroxybenzoyl-CoA_TE"/>
</dbReference>
<keyword evidence="2" id="KW-0378">Hydrolase</keyword>
<dbReference type="CDD" id="cd00586">
    <property type="entry name" value="4HBT"/>
    <property type="match status" value="1"/>
</dbReference>
<dbReference type="EMBL" id="QANS01000003">
    <property type="protein sequence ID" value="PTU31584.1"/>
    <property type="molecule type" value="Genomic_DNA"/>
</dbReference>
<reference evidence="3 4" key="1">
    <citation type="submission" date="2018-04" db="EMBL/GenBank/DDBJ databases">
        <title>Novel species isolated from glacier.</title>
        <authorList>
            <person name="Liu Q."/>
            <person name="Xin Y.-H."/>
        </authorList>
    </citation>
    <scope>NUCLEOTIDE SEQUENCE [LARGE SCALE GENOMIC DNA]</scope>
    <source>
        <strain evidence="3 4">GT1R17</strain>
    </source>
</reference>
<comment type="caution">
    <text evidence="3">The sequence shown here is derived from an EMBL/GenBank/DDBJ whole genome shotgun (WGS) entry which is preliminary data.</text>
</comment>
<organism evidence="3 4">
    <name type="scientific">Stenotrophobium rhamnosiphilum</name>
    <dbReference type="NCBI Taxonomy" id="2029166"/>
    <lineage>
        <taxon>Bacteria</taxon>
        <taxon>Pseudomonadati</taxon>
        <taxon>Pseudomonadota</taxon>
        <taxon>Gammaproteobacteria</taxon>
        <taxon>Nevskiales</taxon>
        <taxon>Nevskiaceae</taxon>
        <taxon>Stenotrophobium</taxon>
    </lineage>
</organism>
<dbReference type="InterPro" id="IPR029069">
    <property type="entry name" value="HotDog_dom_sf"/>
</dbReference>